<dbReference type="PROSITE" id="PS00060">
    <property type="entry name" value="ADH_IRON_2"/>
    <property type="match status" value="1"/>
</dbReference>
<evidence type="ECO:0000313" key="5">
    <source>
        <dbReference type="EMBL" id="QHX43544.1"/>
    </source>
</evidence>
<dbReference type="InterPro" id="IPR056798">
    <property type="entry name" value="ADH_Fe_C"/>
</dbReference>
<dbReference type="KEGG" id="trz:GWP43_08945"/>
<protein>
    <submittedName>
        <fullName evidence="5">Iron-containing alcohol dehydrogenase</fullName>
    </submittedName>
</protein>
<dbReference type="FunFam" id="3.40.50.1970:FF:000003">
    <property type="entry name" value="Alcohol dehydrogenase, iron-containing"/>
    <property type="match status" value="1"/>
</dbReference>
<dbReference type="Proteomes" id="UP000464374">
    <property type="component" value="Chromosome"/>
</dbReference>
<dbReference type="RefSeq" id="WP_162663861.1">
    <property type="nucleotide sequence ID" value="NZ_CP048020.1"/>
</dbReference>
<dbReference type="Gene3D" id="1.20.1090.10">
    <property type="entry name" value="Dehydroquinate synthase-like - alpha domain"/>
    <property type="match status" value="1"/>
</dbReference>
<reference evidence="5 6" key="1">
    <citation type="submission" date="2020-01" db="EMBL/GenBank/DDBJ databases">
        <title>Complete genome sequence of a human oral phylogroup 1 Treponema sp. strain ATCC 700766, originally isolated from periodontitis dental plaque.</title>
        <authorList>
            <person name="Chan Y."/>
            <person name="Huo Y.-B."/>
            <person name="Yu X.-L."/>
            <person name="Zeng H."/>
            <person name="Leung W.-K."/>
            <person name="Watt R.M."/>
        </authorList>
    </citation>
    <scope>NUCLEOTIDE SEQUENCE [LARGE SCALE GENOMIC DNA]</scope>
    <source>
        <strain evidence="5 6">OMZ 804</strain>
    </source>
</reference>
<dbReference type="PANTHER" id="PTHR11496:SF83">
    <property type="entry name" value="HYDROXYACID-OXOACID TRANSHYDROGENASE, MITOCHONDRIAL"/>
    <property type="match status" value="1"/>
</dbReference>
<comment type="similarity">
    <text evidence="1">Belongs to the iron-containing alcohol dehydrogenase family.</text>
</comment>
<dbReference type="Gene3D" id="3.40.50.1970">
    <property type="match status" value="1"/>
</dbReference>
<proteinExistence type="inferred from homology"/>
<dbReference type="AlphaFoldDB" id="A0A6P1Y236"/>
<evidence type="ECO:0000259" key="3">
    <source>
        <dbReference type="Pfam" id="PF00465"/>
    </source>
</evidence>
<evidence type="ECO:0000313" key="6">
    <source>
        <dbReference type="Proteomes" id="UP000464374"/>
    </source>
</evidence>
<dbReference type="EMBL" id="CP048020">
    <property type="protein sequence ID" value="QHX43544.1"/>
    <property type="molecule type" value="Genomic_DNA"/>
</dbReference>
<feature type="domain" description="Fe-containing alcohol dehydrogenase-like C-terminal" evidence="4">
    <location>
        <begin position="187"/>
        <end position="377"/>
    </location>
</feature>
<dbReference type="Pfam" id="PF25137">
    <property type="entry name" value="ADH_Fe_C"/>
    <property type="match status" value="1"/>
</dbReference>
<dbReference type="CDD" id="cd08179">
    <property type="entry name" value="NADPH_BDH"/>
    <property type="match status" value="1"/>
</dbReference>
<dbReference type="SUPFAM" id="SSF56796">
    <property type="entry name" value="Dehydroquinate synthase-like"/>
    <property type="match status" value="1"/>
</dbReference>
<dbReference type="InterPro" id="IPR034802">
    <property type="entry name" value="NADPH_BDH"/>
</dbReference>
<evidence type="ECO:0000256" key="2">
    <source>
        <dbReference type="ARBA" id="ARBA00023002"/>
    </source>
</evidence>
<sequence>MKYATFSIPPKIVHGVGALEFLSTLEGKKAAIVTGGSSMKKFGFVDEAKGYLEKAGMQVLVIDGVEPDPSVKTCKEGGAKMAAFNPDWIIALGGGSAMDAAKIMWVYYEYPGYNFDDLAAFKFPKLRTKARLVGVPSTSGTASEITAFSVITDTEKNIKYPLVSPDIIPDIAIVDDRIPAKMPPLVTAQTGMDVMTHAIEAYVSTAHDDYTDPYALEAIRLVFDYLERAVANGNDMEARGKMHTASTVAGIAFSNCSLGIVHSMAHKIGGEFHLTHGEANAIMLPYIINYNRKETDRYSKLEGALGIDDIAKAVSALNRKVGITRTIQEGKNTVIAEDKFLKVLDLMSERAFNDACTLTNPRKTSPADIKKIYLAAYYGKEIDF</sequence>
<keyword evidence="2" id="KW-0560">Oxidoreductase</keyword>
<dbReference type="InterPro" id="IPR001670">
    <property type="entry name" value="ADH_Fe/GldA"/>
</dbReference>
<dbReference type="InterPro" id="IPR039697">
    <property type="entry name" value="Alcohol_dehydrogenase_Fe"/>
</dbReference>
<name>A0A6P1Y236_9SPIR</name>
<dbReference type="GO" id="GO:0004022">
    <property type="term" value="F:alcohol dehydrogenase (NAD+) activity"/>
    <property type="evidence" value="ECO:0007669"/>
    <property type="project" value="TreeGrafter"/>
</dbReference>
<feature type="domain" description="Alcohol dehydrogenase iron-type/glycerol dehydrogenase GldA" evidence="3">
    <location>
        <begin position="9"/>
        <end position="175"/>
    </location>
</feature>
<dbReference type="GO" id="GO:0046872">
    <property type="term" value="F:metal ion binding"/>
    <property type="evidence" value="ECO:0007669"/>
    <property type="project" value="InterPro"/>
</dbReference>
<evidence type="ECO:0000259" key="4">
    <source>
        <dbReference type="Pfam" id="PF25137"/>
    </source>
</evidence>
<dbReference type="FunFam" id="1.20.1090.10:FF:000001">
    <property type="entry name" value="Aldehyde-alcohol dehydrogenase"/>
    <property type="match status" value="1"/>
</dbReference>
<dbReference type="InterPro" id="IPR018211">
    <property type="entry name" value="ADH_Fe_CS"/>
</dbReference>
<dbReference type="PROSITE" id="PS00913">
    <property type="entry name" value="ADH_IRON_1"/>
    <property type="match status" value="1"/>
</dbReference>
<accession>A0A6P1Y236</accession>
<gene>
    <name evidence="5" type="ORF">GWP43_08945</name>
</gene>
<evidence type="ECO:0000256" key="1">
    <source>
        <dbReference type="ARBA" id="ARBA00007358"/>
    </source>
</evidence>
<dbReference type="Pfam" id="PF00465">
    <property type="entry name" value="Fe-ADH"/>
    <property type="match status" value="1"/>
</dbReference>
<organism evidence="5 6">
    <name type="scientific">Treponema vincentii</name>
    <dbReference type="NCBI Taxonomy" id="69710"/>
    <lineage>
        <taxon>Bacteria</taxon>
        <taxon>Pseudomonadati</taxon>
        <taxon>Spirochaetota</taxon>
        <taxon>Spirochaetia</taxon>
        <taxon>Spirochaetales</taxon>
        <taxon>Treponemataceae</taxon>
        <taxon>Treponema</taxon>
    </lineage>
</organism>
<dbReference type="PANTHER" id="PTHR11496">
    <property type="entry name" value="ALCOHOL DEHYDROGENASE"/>
    <property type="match status" value="1"/>
</dbReference>